<dbReference type="InterPro" id="IPR026183">
    <property type="entry name" value="Taxilin_fam"/>
</dbReference>
<dbReference type="Pfam" id="PF09728">
    <property type="entry name" value="Taxilin"/>
    <property type="match status" value="1"/>
</dbReference>
<feature type="region of interest" description="Disordered" evidence="3">
    <location>
        <begin position="147"/>
        <end position="166"/>
    </location>
</feature>
<accession>A0A814THE6</accession>
<keyword evidence="5" id="KW-1185">Reference proteome</keyword>
<organism evidence="4 5">
    <name type="scientific">Adineta ricciae</name>
    <name type="common">Rotifer</name>
    <dbReference type="NCBI Taxonomy" id="249248"/>
    <lineage>
        <taxon>Eukaryota</taxon>
        <taxon>Metazoa</taxon>
        <taxon>Spiralia</taxon>
        <taxon>Gnathifera</taxon>
        <taxon>Rotifera</taxon>
        <taxon>Eurotatoria</taxon>
        <taxon>Bdelloidea</taxon>
        <taxon>Adinetida</taxon>
        <taxon>Adinetidae</taxon>
        <taxon>Adineta</taxon>
    </lineage>
</organism>
<gene>
    <name evidence="4" type="ORF">XAT740_LOCUS21536</name>
</gene>
<keyword evidence="2" id="KW-0175">Coiled coil</keyword>
<feature type="compositionally biased region" description="Low complexity" evidence="3">
    <location>
        <begin position="191"/>
        <end position="204"/>
    </location>
</feature>
<evidence type="ECO:0000256" key="2">
    <source>
        <dbReference type="SAM" id="Coils"/>
    </source>
</evidence>
<protein>
    <submittedName>
        <fullName evidence="4">Uncharacterized protein</fullName>
    </submittedName>
</protein>
<feature type="compositionally biased region" description="Polar residues" evidence="3">
    <location>
        <begin position="531"/>
        <end position="549"/>
    </location>
</feature>
<reference evidence="4" key="1">
    <citation type="submission" date="2021-02" db="EMBL/GenBank/DDBJ databases">
        <authorList>
            <person name="Nowell W R."/>
        </authorList>
    </citation>
    <scope>NUCLEOTIDE SEQUENCE</scope>
</reference>
<sequence length="599" mass="67660">MKILFSITKNSLATAEVLLANTYASSVVDGKVISHPRSDETYRGMQKMCEDLVAHGHKYDSSRITRTMTEDESVESILCGYSERLCHGMEFCSQSSCIFESKTAKHFPMTTTSDQQSEMTDENLAITSDEQLSQIIDSINLSSACEDSANGDSQVQSSTAATRTSGQTAIGAKLVKKLETLAATSKENSDKSSSTAATANDASSFVMNDPESRRNITKLAKSIMKGLTDSDTEKNLLTLATKVAELQEQQRMLLAKSSELEKRTTTYTRERDHISLENSRIIAAKTKLESLCHELHKHNQQIREESAQQQREDEAKRRELATKFQTTIDEIAAQLNDYSEKSTALREQNTQLSEQLPNVVKNYELRQKELETALKKRELELRLTEATLEQSNTLLNERNELVKQEKQVSEAERLLLNKKCEELAESEKTLRVQVQEYSDRYKEFQGAIQSSSQKVSSCHGEIEKMGKKIKKLEKERGDFQRRWEISEQNQKKASEDYHLLEKEKRQIDTKLEKFDKLSRALQQERTELQTTIKNLSKSSNDNDQSTAVADSSEKVSNGHHESQNDSMKPISTVTDENTSNAEPANLYDSELGRIANTVD</sequence>
<comment type="caution">
    <text evidence="4">The sequence shown here is derived from an EMBL/GenBank/DDBJ whole genome shotgun (WGS) entry which is preliminary data.</text>
</comment>
<dbReference type="AlphaFoldDB" id="A0A814THE6"/>
<evidence type="ECO:0000256" key="3">
    <source>
        <dbReference type="SAM" id="MobiDB-lite"/>
    </source>
</evidence>
<evidence type="ECO:0000313" key="4">
    <source>
        <dbReference type="EMBL" id="CAF1162018.1"/>
    </source>
</evidence>
<dbReference type="PANTHER" id="PTHR16127:SF13">
    <property type="entry name" value="GH01188P"/>
    <property type="match status" value="1"/>
</dbReference>
<proteinExistence type="inferred from homology"/>
<comment type="similarity">
    <text evidence="1">Belongs to the taxilin family.</text>
</comment>
<feature type="compositionally biased region" description="Basic and acidic residues" evidence="3">
    <location>
        <begin position="551"/>
        <end position="563"/>
    </location>
</feature>
<feature type="coiled-coil region" evidence="2">
    <location>
        <begin position="288"/>
        <end position="421"/>
    </location>
</feature>
<dbReference type="Proteomes" id="UP000663828">
    <property type="component" value="Unassembled WGS sequence"/>
</dbReference>
<name>A0A814THE6_ADIRI</name>
<feature type="region of interest" description="Disordered" evidence="3">
    <location>
        <begin position="531"/>
        <end position="599"/>
    </location>
</feature>
<evidence type="ECO:0000256" key="1">
    <source>
        <dbReference type="ARBA" id="ARBA00009550"/>
    </source>
</evidence>
<feature type="region of interest" description="Disordered" evidence="3">
    <location>
        <begin position="184"/>
        <end position="209"/>
    </location>
</feature>
<feature type="compositionally biased region" description="Polar residues" evidence="3">
    <location>
        <begin position="564"/>
        <end position="582"/>
    </location>
</feature>
<dbReference type="PANTHER" id="PTHR16127">
    <property type="entry name" value="TAXILIN"/>
    <property type="match status" value="1"/>
</dbReference>
<dbReference type="EMBL" id="CAJNOR010001548">
    <property type="protein sequence ID" value="CAF1162018.1"/>
    <property type="molecule type" value="Genomic_DNA"/>
</dbReference>
<dbReference type="GO" id="GO:0019905">
    <property type="term" value="F:syntaxin binding"/>
    <property type="evidence" value="ECO:0007669"/>
    <property type="project" value="InterPro"/>
</dbReference>
<evidence type="ECO:0000313" key="5">
    <source>
        <dbReference type="Proteomes" id="UP000663828"/>
    </source>
</evidence>